<dbReference type="SUPFAM" id="SSF52540">
    <property type="entry name" value="P-loop containing nucleoside triphosphate hydrolases"/>
    <property type="match status" value="1"/>
</dbReference>
<dbReference type="InterPro" id="IPR027417">
    <property type="entry name" value="P-loop_NTPase"/>
</dbReference>
<dbReference type="InterPro" id="IPR049945">
    <property type="entry name" value="AAA_22"/>
</dbReference>
<protein>
    <recommendedName>
        <fullName evidence="1">ORC1/DEAH AAA+ ATPase domain-containing protein</fullName>
    </recommendedName>
</protein>
<gene>
    <name evidence="2" type="ORF">Aple_025230</name>
</gene>
<dbReference type="GO" id="GO:0016887">
    <property type="term" value="F:ATP hydrolysis activity"/>
    <property type="evidence" value="ECO:0007669"/>
    <property type="project" value="InterPro"/>
</dbReference>
<evidence type="ECO:0000313" key="2">
    <source>
        <dbReference type="EMBL" id="GES19627.1"/>
    </source>
</evidence>
<proteinExistence type="predicted"/>
<dbReference type="Pfam" id="PF13401">
    <property type="entry name" value="AAA_22"/>
    <property type="match status" value="1"/>
</dbReference>
<keyword evidence="3" id="KW-1185">Reference proteome</keyword>
<reference evidence="2 3" key="1">
    <citation type="submission" date="2019-10" db="EMBL/GenBank/DDBJ databases">
        <title>Whole genome shotgun sequence of Acrocarpospora pleiomorpha NBRC 16267.</title>
        <authorList>
            <person name="Ichikawa N."/>
            <person name="Kimura A."/>
            <person name="Kitahashi Y."/>
            <person name="Komaki H."/>
            <person name="Oguchi A."/>
        </authorList>
    </citation>
    <scope>NUCLEOTIDE SEQUENCE [LARGE SCALE GENOMIC DNA]</scope>
    <source>
        <strain evidence="2 3">NBRC 16267</strain>
    </source>
</reference>
<accession>A0A5M3XDE9</accession>
<evidence type="ECO:0000313" key="3">
    <source>
        <dbReference type="Proteomes" id="UP000377595"/>
    </source>
</evidence>
<dbReference type="EMBL" id="BLAF01000013">
    <property type="protein sequence ID" value="GES19627.1"/>
    <property type="molecule type" value="Genomic_DNA"/>
</dbReference>
<sequence length="1877" mass="205748">MKSGHTHGGGAFADALALMDDPIGSAAAELTAYDLRFAATRSQDQDRNAVLRYLGLGNLRPRQWGDSLAENVLRRLRRPDRFDLRSIGLLLTQPLEQVLADWFAGGAADLPDEWPDALKRLAVWARMCPCPGSERLLIRAAEHSWWLPPATPAELGQEVIEAARTLAEAVSDHDTERIMIPENLEDALTTAQTEAIIEAERVVDELRAGHLPDNRLTAALATLGEVVEQVELHLASAGTLPGDHSVPALLQALGQVRETSLQRDRLSRLTELSGDTEVEELDVLRATVEELLTAQAWEEEQSALAAALLAIGDIVELVEAADGQMPADRDQLLGCHERARGLPSNLAHLVSYALMGAVRWRSSTPEAPAPQAELSVIEAPSRAPASEPHSAEPQKITEVAPRDVTDALADLVAERRFSAAYTVATAIGRPVGELWAYRVAALAEAVRSDTGPCAARLATEYEAVTEVTPEPLPLLLAVPALIRAALVTGEHRAGALLLDAVGHLDKDLGSVAHHVGTRVLQGVLLHAPLIGVLADVTELEKRVDDARMAARKFSQRRRKLRFQRATEIANAWLAPDGILGSLLHAASADDRASAPQIAQIVKRLNDPVAMNKEIDLLDATYRTSAKKPITGAARQNLLTLASGALTTVGAWLEAVAALGRQLSQDKSWATDEIADMRAGILALRSPILAGLQPHASLDQLTRAATQAAVTSLTSVFALLDGSQTLPPGEAQADLALTLECLKVPGALLDSETGRVDIRANQHDTDVYLEAFSLSWQGAFARQVAAENYAAAHEIVNVARSGLLPRESVEFAAEADMLTAEQNTRVRLHALREEVRLELQRARLQNHVSEDEFEQLSTALHHAAPGERPDLDAVRDELQTLAELLPNYRSLAAERLRERLKKLADRPNTTKQIERISHLIDDGKLATAEEFVNFVELKQDVPSLNPRDDLRRFFPSVPNALSDGITKELVNAARSGHRYGDVPALDYADLLDAQARQRAADALDGWRQLASTPPLGRNNLPLRDCLFPALRAVGLGVGRIEVLRDIPFDSQRRFVEVSGVTIVGKRLVPEFGTNLGVDSPDSGTLRILLVWGQHPAELLMSWADQDTSGRPLLIAHFGTMTVQNRRMLAVRSRSTRAPVIVLDDAALAYLAKRGDSRIETLLTITLPFSSVNPYRKEKRGLVAEEMFYGRDEERHSVEDADGTQLIFGGRGLGKSALLRDSKRRFERVPQHVAIYLDLKTSGGATSGRGASAVWDRLRQELVQVEVLLRPKARGEQDTSAYEAVRQGVQAWLAEDSRRRLLILLDEADRFFESDHHTSFQETQRLKELGQETGDRMKVVFAGLHSVQRFSKISGNGPFSHMAQKPTVIGPLAPQHALDLIAQPLEALGFVFAPTDIDLVTRILGYCSYQPYLIQKFGHQLVDVLQSRRSPQDAGPPYTITSADVDAVESDPELKSEISLAFRDTLYLDPRYNVVANVLAHHAREHGMAARLSDVELSDECEYYWQAGFETLDIEAFRAYLHEMVGLGVLMPNYDGLGWRLRSLNVLDRVGTHDEVMAQLDRAARDSIPHEDLAEETRQLLTGRTTRSPLTAAQLDDVLGNYGNQVRLVLGSDATGISMVSDAIRAITDDLGGRFDVDFVTNRRRFEEALTKGAPNKRRVVLSDLAAANTKPDGCIESRDLALRLRPDTPGVTRSVILVASPTSMPFWASTLTANLPSLSVVHLRRYTLRTLKIWALDNEAFVERVDELYKATSGWPYLVDQALDLKSSLSGESAAISAIRDDLTTPRGRQNLVDKVGIEQDTQLASAFHGIISLADGPDGALYTDLITGAGYYQQHPDPAAAVECLLCLEVFNTDRKGRYRVEPLLAESWRILHLPNG</sequence>
<feature type="domain" description="ORC1/DEAH AAA+ ATPase" evidence="1">
    <location>
        <begin position="1202"/>
        <end position="1346"/>
    </location>
</feature>
<name>A0A5M3XDE9_9ACTN</name>
<evidence type="ECO:0000259" key="1">
    <source>
        <dbReference type="Pfam" id="PF13401"/>
    </source>
</evidence>
<comment type="caution">
    <text evidence="2">The sequence shown here is derived from an EMBL/GenBank/DDBJ whole genome shotgun (WGS) entry which is preliminary data.</text>
</comment>
<dbReference type="Gene3D" id="3.40.50.300">
    <property type="entry name" value="P-loop containing nucleotide triphosphate hydrolases"/>
    <property type="match status" value="1"/>
</dbReference>
<organism evidence="2 3">
    <name type="scientific">Acrocarpospora pleiomorpha</name>
    <dbReference type="NCBI Taxonomy" id="90975"/>
    <lineage>
        <taxon>Bacteria</taxon>
        <taxon>Bacillati</taxon>
        <taxon>Actinomycetota</taxon>
        <taxon>Actinomycetes</taxon>
        <taxon>Streptosporangiales</taxon>
        <taxon>Streptosporangiaceae</taxon>
        <taxon>Acrocarpospora</taxon>
    </lineage>
</organism>
<dbReference type="Proteomes" id="UP000377595">
    <property type="component" value="Unassembled WGS sequence"/>
</dbReference>